<keyword evidence="4 8" id="KW-0378">Hydrolase</keyword>
<dbReference type="Gene3D" id="3.90.1680.10">
    <property type="entry name" value="SOS response associated peptidase-like"/>
    <property type="match status" value="1"/>
</dbReference>
<dbReference type="AlphaFoldDB" id="A0A2S2DU29"/>
<dbReference type="GO" id="GO:0016829">
    <property type="term" value="F:lyase activity"/>
    <property type="evidence" value="ECO:0007669"/>
    <property type="project" value="UniProtKB-KW"/>
</dbReference>
<dbReference type="GO" id="GO:0008233">
    <property type="term" value="F:peptidase activity"/>
    <property type="evidence" value="ECO:0007669"/>
    <property type="project" value="UniProtKB-KW"/>
</dbReference>
<name>A0A2S2DU29_9BACT</name>
<dbReference type="GO" id="GO:0003697">
    <property type="term" value="F:single-stranded DNA binding"/>
    <property type="evidence" value="ECO:0007669"/>
    <property type="project" value="InterPro"/>
</dbReference>
<dbReference type="GO" id="GO:0106300">
    <property type="term" value="P:protein-DNA covalent cross-linking repair"/>
    <property type="evidence" value="ECO:0007669"/>
    <property type="project" value="InterPro"/>
</dbReference>
<keyword evidence="5" id="KW-0190">Covalent protein-DNA linkage</keyword>
<dbReference type="InterPro" id="IPR036590">
    <property type="entry name" value="SRAP-like"/>
</dbReference>
<keyword evidence="10" id="KW-1185">Reference proteome</keyword>
<dbReference type="EMBL" id="CP029346">
    <property type="protein sequence ID" value="AWL08898.1"/>
    <property type="molecule type" value="Genomic_DNA"/>
</dbReference>
<accession>A0A2S2DU29</accession>
<dbReference type="PANTHER" id="PTHR13604">
    <property type="entry name" value="DC12-RELATED"/>
    <property type="match status" value="1"/>
</dbReference>
<dbReference type="Pfam" id="PF02586">
    <property type="entry name" value="SRAP"/>
    <property type="match status" value="1"/>
</dbReference>
<dbReference type="Proteomes" id="UP000245468">
    <property type="component" value="Chromosome"/>
</dbReference>
<dbReference type="EC" id="3.4.-.-" evidence="8"/>
<evidence type="ECO:0000256" key="6">
    <source>
        <dbReference type="ARBA" id="ARBA00023125"/>
    </source>
</evidence>
<dbReference type="SUPFAM" id="SSF143081">
    <property type="entry name" value="BB1717-like"/>
    <property type="match status" value="1"/>
</dbReference>
<dbReference type="GO" id="GO:0006508">
    <property type="term" value="P:proteolysis"/>
    <property type="evidence" value="ECO:0007669"/>
    <property type="project" value="UniProtKB-KW"/>
</dbReference>
<dbReference type="InterPro" id="IPR003738">
    <property type="entry name" value="SRAP"/>
</dbReference>
<proteinExistence type="inferred from homology"/>
<dbReference type="RefSeq" id="WP_109322618.1">
    <property type="nucleotide sequence ID" value="NZ_CP029346.1"/>
</dbReference>
<evidence type="ECO:0000256" key="4">
    <source>
        <dbReference type="ARBA" id="ARBA00022801"/>
    </source>
</evidence>
<reference evidence="10" key="1">
    <citation type="submission" date="2018-05" db="EMBL/GenBank/DDBJ databases">
        <title>Pseudarcicella sp. HME7025 Genome sequencing and assembly.</title>
        <authorList>
            <person name="Kim H."/>
            <person name="Kang H."/>
            <person name="Joh K."/>
        </authorList>
    </citation>
    <scope>NUCLEOTIDE SEQUENCE [LARGE SCALE GENOMIC DNA]</scope>
    <source>
        <strain evidence="10">HME7025</strain>
    </source>
</reference>
<keyword evidence="7" id="KW-0456">Lyase</keyword>
<evidence type="ECO:0000313" key="10">
    <source>
        <dbReference type="Proteomes" id="UP000245468"/>
    </source>
</evidence>
<evidence type="ECO:0000256" key="8">
    <source>
        <dbReference type="RuleBase" id="RU364100"/>
    </source>
</evidence>
<evidence type="ECO:0000256" key="5">
    <source>
        <dbReference type="ARBA" id="ARBA00023124"/>
    </source>
</evidence>
<gene>
    <name evidence="9" type="ORF">HME7025_01034</name>
</gene>
<protein>
    <recommendedName>
        <fullName evidence="8">Abasic site processing protein</fullName>
        <ecNumber evidence="8">3.4.-.-</ecNumber>
    </recommendedName>
</protein>
<keyword evidence="2 8" id="KW-0645">Protease</keyword>
<evidence type="ECO:0000256" key="7">
    <source>
        <dbReference type="ARBA" id="ARBA00023239"/>
    </source>
</evidence>
<evidence type="ECO:0000256" key="2">
    <source>
        <dbReference type="ARBA" id="ARBA00022670"/>
    </source>
</evidence>
<evidence type="ECO:0000313" key="9">
    <source>
        <dbReference type="EMBL" id="AWL08898.1"/>
    </source>
</evidence>
<sequence length="221" mass="25303">MCYYTDQTSSNKALENRFKAQAKYDESMAQKGKISGFTRAALPIITQAKPDQIQLIPWGLIPAWANTEQARELPKNTLNAKSESIFEKPSFEPSILKQRCLVLVDGFYEWQHVSKNKIEYRVHLKSNGPFALAGIYAIWHNPQTSMLEPSFSIITTPANELMEEIHNTKKRMPLILSADQERDWLAPMSTEKIKSFFKPFESNSMQAQKVKNMGDQIQLFA</sequence>
<keyword evidence="3" id="KW-0227">DNA damage</keyword>
<organism evidence="9 10">
    <name type="scientific">Aquirufa nivalisilvae</name>
    <dbReference type="NCBI Taxonomy" id="2516557"/>
    <lineage>
        <taxon>Bacteria</taxon>
        <taxon>Pseudomonadati</taxon>
        <taxon>Bacteroidota</taxon>
        <taxon>Cytophagia</taxon>
        <taxon>Cytophagales</taxon>
        <taxon>Flectobacillaceae</taxon>
        <taxon>Aquirufa</taxon>
    </lineage>
</organism>
<evidence type="ECO:0000256" key="1">
    <source>
        <dbReference type="ARBA" id="ARBA00008136"/>
    </source>
</evidence>
<keyword evidence="6" id="KW-0238">DNA-binding</keyword>
<evidence type="ECO:0000256" key="3">
    <source>
        <dbReference type="ARBA" id="ARBA00022763"/>
    </source>
</evidence>
<dbReference type="PANTHER" id="PTHR13604:SF0">
    <property type="entry name" value="ABASIC SITE PROCESSING PROTEIN HMCES"/>
    <property type="match status" value="1"/>
</dbReference>
<dbReference type="KEGG" id="psez:HME7025_01034"/>
<dbReference type="OrthoDB" id="9782620at2"/>
<comment type="similarity">
    <text evidence="1 8">Belongs to the SOS response-associated peptidase family.</text>
</comment>